<evidence type="ECO:0000313" key="3">
    <source>
        <dbReference type="Proteomes" id="UP001055337"/>
    </source>
</evidence>
<feature type="domain" description="DUF222" evidence="1">
    <location>
        <begin position="31"/>
        <end position="355"/>
    </location>
</feature>
<keyword evidence="2" id="KW-0540">Nuclease</keyword>
<dbReference type="Pfam" id="PF02720">
    <property type="entry name" value="DUF222"/>
    <property type="match status" value="1"/>
</dbReference>
<sequence>MLDALDDVLTAWDKVAALPAVDMAAPELLLALEKVERLRRLLPAVEHAVLTQLQSQTTSVAVGAKSWRAVLTHRLGISSADATRRLSDAAELGPRQSLTGEALPPALPATAAAQGRGEIGSDHVSVIRSFMDHLPAAVDGATREHAEAQLGGLAGGLSPEGLRKLANQLMAMINQDGILDDERDQARKRGIIIGPQQVDGMSRVSGWVDAETRAAMDATNAKLAAPGFCNPDDETPCVGGTPTPEQIENDSRTPGQRTHDALKTVYTAMLSSGELGQHNGLPVTIVVTTSLEQLTSAAGLAHTGGGTYLPVSTVIRMASQAHPYLTVFESPREIKLYYGRTRRTASPGQRLALFAIDKGCTKPDCTTPAYQTQVHHAARDFAVGGNTDINELTLACGCDNRMVNDGPAGWITRKRRRDNKTEWIPPPHLDRGQSRVNYYHHPEELLCSDD</sequence>
<dbReference type="InterPro" id="IPR003615">
    <property type="entry name" value="HNH_nuc"/>
</dbReference>
<dbReference type="RefSeq" id="WP_240176085.1">
    <property type="nucleotide sequence ID" value="NZ_CP092362.2"/>
</dbReference>
<dbReference type="EMBL" id="CP092362">
    <property type="protein sequence ID" value="ULN39081.1"/>
    <property type="molecule type" value="Genomic_DNA"/>
</dbReference>
<gene>
    <name evidence="2" type="ORF">MI149_14920</name>
</gene>
<protein>
    <submittedName>
        <fullName evidence="2">HNH endonuclease</fullName>
    </submittedName>
</protein>
<dbReference type="GO" id="GO:0004519">
    <property type="term" value="F:endonuclease activity"/>
    <property type="evidence" value="ECO:0007669"/>
    <property type="project" value="UniProtKB-KW"/>
</dbReference>
<name>A0ABY3TCC2_9MYCO</name>
<proteinExistence type="predicted"/>
<organism evidence="2 3">
    <name type="scientific">Mycolicibacterium crocinum</name>
    <dbReference type="NCBI Taxonomy" id="388459"/>
    <lineage>
        <taxon>Bacteria</taxon>
        <taxon>Bacillati</taxon>
        <taxon>Actinomycetota</taxon>
        <taxon>Actinomycetes</taxon>
        <taxon>Mycobacteriales</taxon>
        <taxon>Mycobacteriaceae</taxon>
        <taxon>Mycolicibacterium</taxon>
    </lineage>
</organism>
<reference evidence="2" key="1">
    <citation type="submission" date="2022-08" db="EMBL/GenBank/DDBJ databases">
        <title>Whole genome sequencing of non-tuberculosis mycobacteria type-strains.</title>
        <authorList>
            <person name="Igarashi Y."/>
            <person name="Osugi A."/>
            <person name="Mitarai S."/>
        </authorList>
    </citation>
    <scope>NUCLEOTIDE SEQUENCE</scope>
    <source>
        <strain evidence="2">JCM 16369</strain>
    </source>
</reference>
<keyword evidence="3" id="KW-1185">Reference proteome</keyword>
<accession>A0ABY3TCC2</accession>
<keyword evidence="2" id="KW-0378">Hydrolase</keyword>
<evidence type="ECO:0000313" key="2">
    <source>
        <dbReference type="EMBL" id="ULN39081.1"/>
    </source>
</evidence>
<dbReference type="CDD" id="cd00085">
    <property type="entry name" value="HNHc"/>
    <property type="match status" value="1"/>
</dbReference>
<keyword evidence="2" id="KW-0255">Endonuclease</keyword>
<dbReference type="Proteomes" id="UP001055337">
    <property type="component" value="Chromosome"/>
</dbReference>
<dbReference type="InterPro" id="IPR003870">
    <property type="entry name" value="DUF222"/>
</dbReference>
<evidence type="ECO:0000259" key="1">
    <source>
        <dbReference type="Pfam" id="PF02720"/>
    </source>
</evidence>